<dbReference type="GO" id="GO:0005737">
    <property type="term" value="C:cytoplasm"/>
    <property type="evidence" value="ECO:0007669"/>
    <property type="project" value="TreeGrafter"/>
</dbReference>
<dbReference type="OrthoDB" id="266138at2759"/>
<accession>A0A9P8AGM1</accession>
<dbReference type="SMART" id="SM00365">
    <property type="entry name" value="LRR_SD22"/>
    <property type="match status" value="6"/>
</dbReference>
<dbReference type="AlphaFoldDB" id="A0A9P8AGM1"/>
<feature type="compositionally biased region" description="Low complexity" evidence="3">
    <location>
        <begin position="199"/>
        <end position="243"/>
    </location>
</feature>
<evidence type="ECO:0000313" key="4">
    <source>
        <dbReference type="EMBL" id="KAG7192505.1"/>
    </source>
</evidence>
<sequence>MTDQVDVETDPAIKRIKLDPESHEAQTLEQIFGTTDPIKSELANDKLVSPLDEPMELNSIGDQIDAMTASTNTVSITATNHTPITATNNPPIPLDNDSVSLLKAQNPNSINTLIPTTHTGITNNNNNNFQTDDSKGYQTKNTIPPTNGVSNVTPSTNGVSNVTPSTNGVSNVTPPTNGISNVTSPTNGLSHLAPSTSALSNPILPPSNINSNNTMFNSNNDNNNNNSNNNNNTISSFPTTTPGGFPPLPTTLPTTSSIPHGFTTTQLHNNNRDTKSLSQAPPRVNSTPLSSTAPPTPKISRLVILYDTPKYQHMKTQIEDFKLFPHTSLKVVLLSDLDLLQKDPYDWLNLCIEYNDEFSGNLKKISEFIDTNKEYIKSFKEIGYHFQFDSRKKWPDDYTEFDKDEYSSFINILKSTVADKVVHCSIINKFEINTIYLTNKDDLEKLGHEIQSDIDSWKNLRLFDYGDNCIRFFPGVKFPDTLELMNIGGGYALETLAGFKMPPKLKVLIASHGSITNIDNIQFPSTLETLELVENKLYFINHVEFPMKLEKLDLSNNRIDNLRGIEFPKNLKQLSLSMNPIDSIKGIKFPNHLEYLDISCVPNESMTGVKFPDSLVALNLQESMITTRGLKLPPFLKEVNLGDNGVNSINPLKLPDSIEKLWLTNNNIKTLNKVQFPRTLKELYLGNNMITTLKNVLFPKTLQLLDMEMDPEFDEHDKHLTTLKDVVFPINLKHLNLGYHSIKSVESIEFPYHLETLSLRYNELKVFRNNKFGPYLKKLDLSGNQDLISLDHILLPDALVDLRVPNQLVDKLPGYIIERANSKKLVITKSSPY</sequence>
<dbReference type="SUPFAM" id="SSF52075">
    <property type="entry name" value="Outer arm dynein light chain 1"/>
    <property type="match status" value="1"/>
</dbReference>
<keyword evidence="5" id="KW-1185">Reference proteome</keyword>
<organism evidence="4 5">
    <name type="scientific">Scheffersomyces spartinae</name>
    <dbReference type="NCBI Taxonomy" id="45513"/>
    <lineage>
        <taxon>Eukaryota</taxon>
        <taxon>Fungi</taxon>
        <taxon>Dikarya</taxon>
        <taxon>Ascomycota</taxon>
        <taxon>Saccharomycotina</taxon>
        <taxon>Pichiomycetes</taxon>
        <taxon>Debaryomycetaceae</taxon>
        <taxon>Scheffersomyces</taxon>
    </lineage>
</organism>
<name>A0A9P8AGM1_9ASCO</name>
<dbReference type="GeneID" id="66114974"/>
<evidence type="ECO:0000256" key="1">
    <source>
        <dbReference type="ARBA" id="ARBA00022614"/>
    </source>
</evidence>
<dbReference type="Proteomes" id="UP000790833">
    <property type="component" value="Unassembled WGS sequence"/>
</dbReference>
<evidence type="ECO:0000256" key="2">
    <source>
        <dbReference type="ARBA" id="ARBA00022737"/>
    </source>
</evidence>
<proteinExistence type="predicted"/>
<protein>
    <submittedName>
        <fullName evidence="4">Uncharacterized protein</fullName>
    </submittedName>
</protein>
<feature type="compositionally biased region" description="Polar residues" evidence="3">
    <location>
        <begin position="136"/>
        <end position="198"/>
    </location>
</feature>
<feature type="region of interest" description="Disordered" evidence="3">
    <location>
        <begin position="117"/>
        <end position="294"/>
    </location>
</feature>
<dbReference type="Gene3D" id="3.80.10.10">
    <property type="entry name" value="Ribonuclease Inhibitor"/>
    <property type="match status" value="2"/>
</dbReference>
<keyword evidence="1" id="KW-0433">Leucine-rich repeat</keyword>
<dbReference type="InterPro" id="IPR032675">
    <property type="entry name" value="LRR_dom_sf"/>
</dbReference>
<keyword evidence="2" id="KW-0677">Repeat</keyword>
<comment type="caution">
    <text evidence="4">The sequence shown here is derived from an EMBL/GenBank/DDBJ whole genome shotgun (WGS) entry which is preliminary data.</text>
</comment>
<dbReference type="EMBL" id="JAHMUF010000017">
    <property type="protein sequence ID" value="KAG7192505.1"/>
    <property type="molecule type" value="Genomic_DNA"/>
</dbReference>
<gene>
    <name evidence="4" type="ORF">KQ657_001600</name>
</gene>
<dbReference type="PANTHER" id="PTHR15454">
    <property type="entry name" value="NISCHARIN RELATED"/>
    <property type="match status" value="1"/>
</dbReference>
<dbReference type="InterPro" id="IPR001611">
    <property type="entry name" value="Leu-rich_rpt"/>
</dbReference>
<reference evidence="4" key="1">
    <citation type="submission" date="2021-03" db="EMBL/GenBank/DDBJ databases">
        <authorList>
            <person name="Palmer J.M."/>
        </authorList>
    </citation>
    <scope>NUCLEOTIDE SEQUENCE</scope>
    <source>
        <strain evidence="4">ARV_011</strain>
    </source>
</reference>
<evidence type="ECO:0000313" key="5">
    <source>
        <dbReference type="Proteomes" id="UP000790833"/>
    </source>
</evidence>
<dbReference type="SUPFAM" id="SSF52058">
    <property type="entry name" value="L domain-like"/>
    <property type="match status" value="1"/>
</dbReference>
<dbReference type="PROSITE" id="PS51450">
    <property type="entry name" value="LRR"/>
    <property type="match status" value="3"/>
</dbReference>
<evidence type="ECO:0000256" key="3">
    <source>
        <dbReference type="SAM" id="MobiDB-lite"/>
    </source>
</evidence>
<dbReference type="RefSeq" id="XP_043048055.1">
    <property type="nucleotide sequence ID" value="XM_043192391.1"/>
</dbReference>